<organism evidence="2 3">
    <name type="scientific">Limoniibacter endophyticus</name>
    <dbReference type="NCBI Taxonomy" id="1565040"/>
    <lineage>
        <taxon>Bacteria</taxon>
        <taxon>Pseudomonadati</taxon>
        <taxon>Pseudomonadota</taxon>
        <taxon>Alphaproteobacteria</taxon>
        <taxon>Hyphomicrobiales</taxon>
        <taxon>Bartonellaceae</taxon>
        <taxon>Limoniibacter</taxon>
    </lineage>
</organism>
<evidence type="ECO:0000313" key="2">
    <source>
        <dbReference type="EMBL" id="GHC75798.1"/>
    </source>
</evidence>
<feature type="domain" description="TNase-like" evidence="1">
    <location>
        <begin position="58"/>
        <end position="171"/>
    </location>
</feature>
<dbReference type="PROSITE" id="PS50830">
    <property type="entry name" value="TNASE_3"/>
    <property type="match status" value="1"/>
</dbReference>
<reference evidence="2" key="1">
    <citation type="journal article" date="2014" name="Int. J. Syst. Evol. Microbiol.">
        <title>Complete genome sequence of Corynebacterium casei LMG S-19264T (=DSM 44701T), isolated from a smear-ripened cheese.</title>
        <authorList>
            <consortium name="US DOE Joint Genome Institute (JGI-PGF)"/>
            <person name="Walter F."/>
            <person name="Albersmeier A."/>
            <person name="Kalinowski J."/>
            <person name="Ruckert C."/>
        </authorList>
    </citation>
    <scope>NUCLEOTIDE SEQUENCE</scope>
    <source>
        <strain evidence="2">KCTC 42097</strain>
    </source>
</reference>
<keyword evidence="3" id="KW-1185">Reference proteome</keyword>
<accession>A0A8J3DR60</accession>
<dbReference type="InterPro" id="IPR016071">
    <property type="entry name" value="Staphylococal_nuclease_OB-fold"/>
</dbReference>
<protein>
    <submittedName>
        <fullName evidence="2">Nuclease</fullName>
    </submittedName>
</protein>
<dbReference type="Proteomes" id="UP000641137">
    <property type="component" value="Unassembled WGS sequence"/>
</dbReference>
<dbReference type="Gene3D" id="2.40.50.90">
    <property type="match status" value="1"/>
</dbReference>
<dbReference type="PANTHER" id="PTHR12302:SF26">
    <property type="entry name" value="BLR1266 PROTEIN"/>
    <property type="match status" value="1"/>
</dbReference>
<evidence type="ECO:0000259" key="1">
    <source>
        <dbReference type="PROSITE" id="PS50830"/>
    </source>
</evidence>
<dbReference type="RefSeq" id="WP_189490862.1">
    <property type="nucleotide sequence ID" value="NZ_BMZO01000008.1"/>
</dbReference>
<gene>
    <name evidence="2" type="ORF">GCM10010136_26090</name>
</gene>
<dbReference type="SUPFAM" id="SSF50199">
    <property type="entry name" value="Staphylococcal nuclease"/>
    <property type="match status" value="1"/>
</dbReference>
<proteinExistence type="predicted"/>
<dbReference type="InterPro" id="IPR035437">
    <property type="entry name" value="SNase_OB-fold_sf"/>
</dbReference>
<comment type="caution">
    <text evidence="2">The sequence shown here is derived from an EMBL/GenBank/DDBJ whole genome shotgun (WGS) entry which is preliminary data.</text>
</comment>
<dbReference type="PANTHER" id="PTHR12302">
    <property type="entry name" value="EBNA2 BINDING PROTEIN P100"/>
    <property type="match status" value="1"/>
</dbReference>
<dbReference type="Pfam" id="PF00565">
    <property type="entry name" value="SNase"/>
    <property type="match status" value="1"/>
</dbReference>
<dbReference type="AlphaFoldDB" id="A0A8J3DR60"/>
<dbReference type="SMART" id="SM00318">
    <property type="entry name" value="SNc"/>
    <property type="match status" value="1"/>
</dbReference>
<evidence type="ECO:0000313" key="3">
    <source>
        <dbReference type="Proteomes" id="UP000641137"/>
    </source>
</evidence>
<reference evidence="2" key="2">
    <citation type="submission" date="2020-09" db="EMBL/GenBank/DDBJ databases">
        <authorList>
            <person name="Sun Q."/>
            <person name="Kim S."/>
        </authorList>
    </citation>
    <scope>NUCLEOTIDE SEQUENCE</scope>
    <source>
        <strain evidence="2">KCTC 42097</strain>
    </source>
</reference>
<dbReference type="EMBL" id="BMZO01000008">
    <property type="protein sequence ID" value="GHC75798.1"/>
    <property type="molecule type" value="Genomic_DNA"/>
</dbReference>
<sequence>MTRFLNNKRRRRFYPRRKSHARKMVEMGVTLVILLGVAVLAGRFDTPDSRISSGKAVVNDGDTITLGAERVRLLGIDAPEFDQTCRDGQGSEFSCGRRAKQELVRLIDNRPVRCEGWERDKYDRLLGSCFAGTDDVSLNAKLVATGWAVTYGGFDAEQRQAREEARGMWAGNFERPRDFRIRKGAMLDDQHGGLTSFWNWIRTAFGLG</sequence>
<name>A0A8J3DR60_9HYPH</name>